<evidence type="ECO:0000313" key="1">
    <source>
        <dbReference type="EMBL" id="AEW59980.1"/>
    </source>
</evidence>
<proteinExistence type="predicted"/>
<dbReference type="PATRIC" id="fig|1125630.4.peg.1245"/>
<dbReference type="STRING" id="1125630.KPHS_12820"/>
<sequence length="158" mass="16855">MARKSIVFTVEADNRDKGKQFKITEMPARKAEEWAIRLACAVIGAGVTVPDNMMMAIGAAVAPAPAEDNAEARELYESVMASGMAGLAQWGITSLAKVPFAQSKPLLDELLGCVKFLGGNGIETALVDEGQIEEISTWSRLKIEAFKLHIAFVAATAS</sequence>
<protein>
    <submittedName>
        <fullName evidence="1">Uncharacterized protein</fullName>
    </submittedName>
</protein>
<dbReference type="RefSeq" id="YP_005225582.1">
    <property type="nucleotide sequence ID" value="NC_016845.1"/>
</dbReference>
<dbReference type="HOGENOM" id="CLU_145194_0_0_6"/>
<organism evidence="1 2">
    <name type="scientific">Klebsiella pneumoniae subsp. pneumoniae (strain HS11286)</name>
    <dbReference type="NCBI Taxonomy" id="1125630"/>
    <lineage>
        <taxon>Bacteria</taxon>
        <taxon>Pseudomonadati</taxon>
        <taxon>Pseudomonadota</taxon>
        <taxon>Gammaproteobacteria</taxon>
        <taxon>Enterobacterales</taxon>
        <taxon>Enterobacteriaceae</taxon>
        <taxon>Klebsiella/Raoultella group</taxon>
        <taxon>Klebsiella</taxon>
        <taxon>Klebsiella pneumoniae complex</taxon>
    </lineage>
</organism>
<dbReference type="Proteomes" id="UP000007841">
    <property type="component" value="Chromosome"/>
</dbReference>
<dbReference type="RefSeq" id="WP_001518122.1">
    <property type="nucleotide sequence ID" value="NC_016845.1"/>
</dbReference>
<keyword evidence="2" id="KW-1185">Reference proteome</keyword>
<name>A0A0H3GJH4_KLEPH</name>
<gene>
    <name evidence="1" type="ordered locus">KPHS_12820</name>
</gene>
<dbReference type="AlphaFoldDB" id="A0A0H3GJH4"/>
<evidence type="ECO:0000313" key="2">
    <source>
        <dbReference type="Proteomes" id="UP000007841"/>
    </source>
</evidence>
<dbReference type="KEGG" id="kpm:KPHS_12820"/>
<dbReference type="GeneID" id="11846283"/>
<reference evidence="1 2" key="1">
    <citation type="journal article" date="2012" name="J. Bacteriol.">
        <title>Complete genome sequence of Klebsiella pneumoniae subsp. pneumoniae HS11286, a multidrug-resistant strain isolated from human sputum.</title>
        <authorList>
            <person name="Liu P."/>
            <person name="Li P."/>
            <person name="Jiang X."/>
            <person name="Bi D."/>
            <person name="Xie Y."/>
            <person name="Tai C."/>
            <person name="Deng Z."/>
            <person name="Rajakumar K."/>
            <person name="Ou H.Y."/>
        </authorList>
    </citation>
    <scope>NUCLEOTIDE SEQUENCE [LARGE SCALE GENOMIC DNA]</scope>
    <source>
        <strain evidence="1 2">HS11286</strain>
    </source>
</reference>
<dbReference type="EMBL" id="CP003200">
    <property type="protein sequence ID" value="AEW59980.1"/>
    <property type="molecule type" value="Genomic_DNA"/>
</dbReference>
<accession>A0A0H3GJH4</accession>